<sequence>MVVAMNSDPPRRRFAPEPIETTYKSHRAAPLPPAGVRVGPNPELTPEPSPRSLSPASAHPRIRRRFAPQLIESSRRSRRVGDPGPATRPTDKTDITPYTNHIYTAKAKSKKRHDGVIAEEETVRRKQPTRRETEEEEVKEYLLELAAKEAERQIQEDALAAFPNSRAREGGVAHFYFRDGSSSEESQAISPAEGDRGRRRLRRKTSSLDLTWWQRHMQEHAEKLAYEREDAEETGKMFEDMDMTSDSELDKMDLTVPPDAMWTTSRRASLGDRRDSASKQAEARKWAAAKQSEALHVLRGPAPESTTPDRSQPRAQQHYLPQQQLQKQPPQQQQPANDFGIRHQHDPFGRPFAALGIRPDAAQLQRIRKFVSPPMLGKELNFRKCPSPKQTKLETDHSFVLSQNAKQNRDLSGNGGLWRGYCCRSESTGGYLVPAELHPPAMMATPRTPGTPKELFEHEVDCVLAVSDEPASLWDVATAAADSPGNLSGACHPGTAEHRLRSGAPKGLHMLHGLDERLQQEKVRAERDDKIALEFGDEFVTQVYNYLSLGYPAMARSFDAELSKMSRISVEDLCRDDDKQLAKGHMLEMSLDDTPEEDRCPRWKALRVYIVEWARQHPDLDNLNPLAWGVHERRGSWAI</sequence>
<comment type="caution">
    <text evidence="3">The sequence shown here is derived from an EMBL/GenBank/DDBJ whole genome shotgun (WGS) entry which is preliminary data.</text>
</comment>
<dbReference type="AlphaFoldDB" id="A0A9W8Q2P2"/>
<evidence type="ECO:0000313" key="3">
    <source>
        <dbReference type="EMBL" id="KAJ4145010.1"/>
    </source>
</evidence>
<gene>
    <name evidence="3" type="ORF">LMH87_003874</name>
</gene>
<feature type="region of interest" description="Disordered" evidence="2">
    <location>
        <begin position="178"/>
        <end position="201"/>
    </location>
</feature>
<proteinExistence type="predicted"/>
<feature type="coiled-coil region" evidence="1">
    <location>
        <begin position="131"/>
        <end position="158"/>
    </location>
</feature>
<feature type="region of interest" description="Disordered" evidence="2">
    <location>
        <begin position="242"/>
        <end position="348"/>
    </location>
</feature>
<name>A0A9W8Q2P2_AKAMU</name>
<feature type="region of interest" description="Disordered" evidence="2">
    <location>
        <begin position="1"/>
        <end position="99"/>
    </location>
</feature>
<feature type="compositionally biased region" description="Low complexity" evidence="2">
    <location>
        <begin position="313"/>
        <end position="335"/>
    </location>
</feature>
<organism evidence="3 4">
    <name type="scientific">Akanthomyces muscarius</name>
    <name type="common">Entomopathogenic fungus</name>
    <name type="synonym">Lecanicillium muscarium</name>
    <dbReference type="NCBI Taxonomy" id="2231603"/>
    <lineage>
        <taxon>Eukaryota</taxon>
        <taxon>Fungi</taxon>
        <taxon>Dikarya</taxon>
        <taxon>Ascomycota</taxon>
        <taxon>Pezizomycotina</taxon>
        <taxon>Sordariomycetes</taxon>
        <taxon>Hypocreomycetidae</taxon>
        <taxon>Hypocreales</taxon>
        <taxon>Cordycipitaceae</taxon>
        <taxon>Akanthomyces</taxon>
    </lineage>
</organism>
<evidence type="ECO:0000256" key="1">
    <source>
        <dbReference type="SAM" id="Coils"/>
    </source>
</evidence>
<keyword evidence="1" id="KW-0175">Coiled coil</keyword>
<dbReference type="RefSeq" id="XP_056048680.1">
    <property type="nucleotide sequence ID" value="XM_056195010.1"/>
</dbReference>
<evidence type="ECO:0000313" key="4">
    <source>
        <dbReference type="Proteomes" id="UP001144673"/>
    </source>
</evidence>
<evidence type="ECO:0000256" key="2">
    <source>
        <dbReference type="SAM" id="MobiDB-lite"/>
    </source>
</evidence>
<dbReference type="GeneID" id="80891033"/>
<accession>A0A9W8Q2P2</accession>
<protein>
    <submittedName>
        <fullName evidence="3">Uncharacterized protein</fullName>
    </submittedName>
</protein>
<dbReference type="Proteomes" id="UP001144673">
    <property type="component" value="Chromosome 2"/>
</dbReference>
<dbReference type="EMBL" id="JAJHUN010000011">
    <property type="protein sequence ID" value="KAJ4145010.1"/>
    <property type="molecule type" value="Genomic_DNA"/>
</dbReference>
<keyword evidence="4" id="KW-1185">Reference proteome</keyword>
<reference evidence="3" key="1">
    <citation type="journal article" date="2023" name="Access Microbiol">
        <title>De-novo genome assembly for Akanthomyces muscarius, a biocontrol agent of insect agricultural pests.</title>
        <authorList>
            <person name="Erdos Z."/>
            <person name="Studholme D.J."/>
            <person name="Raymond B."/>
            <person name="Sharma M."/>
        </authorList>
    </citation>
    <scope>NUCLEOTIDE SEQUENCE</scope>
    <source>
        <strain evidence="3">Ve6</strain>
    </source>
</reference>
<feature type="compositionally biased region" description="Basic and acidic residues" evidence="2">
    <location>
        <begin position="269"/>
        <end position="285"/>
    </location>
</feature>